<keyword evidence="3" id="KW-1185">Reference proteome</keyword>
<dbReference type="RefSeq" id="WP_342161163.1">
    <property type="nucleotide sequence ID" value="NZ_JBCDNA010000003.1"/>
</dbReference>
<accession>A0ABU9L5J1</accession>
<sequence>MIRTIKIVFFLLFVSAVNAQVRDSVQVEIVIDTTVISQSIDSIIMVPEEHPENDRQPGSLRADSIQKPRMIYIERALLDSLLRPYYNIEIDSTKKRIYGRDILITPKYRMVIDEKSSDTSYIPLPKKIEYFSKIKTYGIDTLGFSNAIELIKIKRIKKAKKPVWWDHKNSIGFDLNEVAFVNWNSGGQNSVSGLFKVQFARIYEKLYTLWSSEISARYGLNNQQNTGLIKTDDEIRLTSTFGYRKDTLSNWYFSAQVNFRTQFTDGYKNPDDEEAISKFFAPAYFHLGIGSQFNLKEERFSVYISPLTLKSTYVFDESLSNEGAFGVEPGENARHELGILIRTKWEKEIFPNVAMVNDLDLYSDYINEFGNIDIDWVLSFQFKINKVFQASFRSHMIYDNDIKIKETNEEGEVEILGARVQLKQQLGIGIIYNF</sequence>
<dbReference type="Pfam" id="PF11276">
    <property type="entry name" value="DUF3078"/>
    <property type="match status" value="1"/>
</dbReference>
<feature type="chain" id="PRO_5047378245" evidence="1">
    <location>
        <begin position="20"/>
        <end position="434"/>
    </location>
</feature>
<proteinExistence type="predicted"/>
<dbReference type="Proteomes" id="UP001474120">
    <property type="component" value="Unassembled WGS sequence"/>
</dbReference>
<name>A0ABU9L5J1_9FLAO</name>
<gene>
    <name evidence="2" type="ORF">AABB81_13920</name>
</gene>
<evidence type="ECO:0000313" key="3">
    <source>
        <dbReference type="Proteomes" id="UP001474120"/>
    </source>
</evidence>
<evidence type="ECO:0000313" key="2">
    <source>
        <dbReference type="EMBL" id="MEL4457002.1"/>
    </source>
</evidence>
<feature type="signal peptide" evidence="1">
    <location>
        <begin position="1"/>
        <end position="19"/>
    </location>
</feature>
<evidence type="ECO:0000256" key="1">
    <source>
        <dbReference type="SAM" id="SignalP"/>
    </source>
</evidence>
<keyword evidence="1" id="KW-0732">Signal</keyword>
<dbReference type="InterPro" id="IPR021428">
    <property type="entry name" value="DUF3078"/>
</dbReference>
<organism evidence="2 3">
    <name type="scientific">Lutimonas vermicola</name>
    <dbReference type="NCBI Taxonomy" id="414288"/>
    <lineage>
        <taxon>Bacteria</taxon>
        <taxon>Pseudomonadati</taxon>
        <taxon>Bacteroidota</taxon>
        <taxon>Flavobacteriia</taxon>
        <taxon>Flavobacteriales</taxon>
        <taxon>Flavobacteriaceae</taxon>
        <taxon>Lutimonas</taxon>
    </lineage>
</organism>
<reference evidence="2 3" key="1">
    <citation type="submission" date="2024-04" db="EMBL/GenBank/DDBJ databases">
        <title>whole genome sequencing of Lutimonas vermicola strain IMCC1616.</title>
        <authorList>
            <person name="Bae S.S."/>
        </authorList>
    </citation>
    <scope>NUCLEOTIDE SEQUENCE [LARGE SCALE GENOMIC DNA]</scope>
    <source>
        <strain evidence="2 3">IMCC1616</strain>
    </source>
</reference>
<comment type="caution">
    <text evidence="2">The sequence shown here is derived from an EMBL/GenBank/DDBJ whole genome shotgun (WGS) entry which is preliminary data.</text>
</comment>
<dbReference type="EMBL" id="JBCDNA010000003">
    <property type="protein sequence ID" value="MEL4457002.1"/>
    <property type="molecule type" value="Genomic_DNA"/>
</dbReference>
<protein>
    <submittedName>
        <fullName evidence="2">DUF3078 domain-containing protein</fullName>
    </submittedName>
</protein>